<sequence length="197" mass="22201">MCRVVGCGRPARAATNDGLDMRFCRSHADHYSRHGSPYKASYTAAELKPHRQHARRWLAEHGERRDVVSAIARVEGLYQRAGPHVEAFRLRGLSPEDRARAAWARLRKAQVNPVEVIAAWLAIEAMIEADPHPEHKEFQLVQAAKLVHRMASGSHRRWQGPDGGTIEMHVYPRPRGKVLRHLGRDIEEAAGLVIVGR</sequence>
<protein>
    <submittedName>
        <fullName evidence="1">Uncharacterized protein</fullName>
    </submittedName>
</protein>
<gene>
    <name evidence="1" type="ORF">DVH29_15005</name>
</gene>
<dbReference type="EMBL" id="QQNH01000036">
    <property type="protein sequence ID" value="RDE07772.1"/>
    <property type="molecule type" value="Genomic_DNA"/>
</dbReference>
<name>A0A369W3C2_9HYPH</name>
<proteinExistence type="predicted"/>
<dbReference type="OrthoDB" id="7852523at2"/>
<dbReference type="Proteomes" id="UP000253759">
    <property type="component" value="Unassembled WGS sequence"/>
</dbReference>
<evidence type="ECO:0000313" key="2">
    <source>
        <dbReference type="Proteomes" id="UP000253759"/>
    </source>
</evidence>
<evidence type="ECO:0000313" key="1">
    <source>
        <dbReference type="EMBL" id="RDE07772.1"/>
    </source>
</evidence>
<keyword evidence="2" id="KW-1185">Reference proteome</keyword>
<dbReference type="AlphaFoldDB" id="A0A369W3C2"/>
<comment type="caution">
    <text evidence="1">The sequence shown here is derived from an EMBL/GenBank/DDBJ whole genome shotgun (WGS) entry which is preliminary data.</text>
</comment>
<accession>A0A369W3C2</accession>
<reference evidence="2" key="1">
    <citation type="submission" date="2018-07" db="EMBL/GenBank/DDBJ databases">
        <authorList>
            <person name="Liu B.-T."/>
            <person name="Du Z."/>
        </authorList>
    </citation>
    <scope>NUCLEOTIDE SEQUENCE [LARGE SCALE GENOMIC DNA]</scope>
    <source>
        <strain evidence="2">XYN52</strain>
    </source>
</reference>
<organism evidence="1 2">
    <name type="scientific">Pelagibacterium lacus</name>
    <dbReference type="NCBI Taxonomy" id="2282655"/>
    <lineage>
        <taxon>Bacteria</taxon>
        <taxon>Pseudomonadati</taxon>
        <taxon>Pseudomonadota</taxon>
        <taxon>Alphaproteobacteria</taxon>
        <taxon>Hyphomicrobiales</taxon>
        <taxon>Devosiaceae</taxon>
        <taxon>Pelagibacterium</taxon>
    </lineage>
</organism>